<feature type="non-terminal residue" evidence="1">
    <location>
        <position position="1"/>
    </location>
</feature>
<evidence type="ECO:0000313" key="1">
    <source>
        <dbReference type="EMBL" id="KAK3610098.1"/>
    </source>
</evidence>
<name>A0AAE0THI8_9BIVA</name>
<sequence length="51" mass="6121">FQAHDEKNAAAFFITRLLESMLDALKRLRRSEDRDRLRLSGWECHHYMTAN</sequence>
<dbReference type="AlphaFoldDB" id="A0AAE0THI8"/>
<feature type="non-terminal residue" evidence="1">
    <location>
        <position position="51"/>
    </location>
</feature>
<comment type="caution">
    <text evidence="1">The sequence shown here is derived from an EMBL/GenBank/DDBJ whole genome shotgun (WGS) entry which is preliminary data.</text>
</comment>
<organism evidence="1 2">
    <name type="scientific">Potamilus streckersoni</name>
    <dbReference type="NCBI Taxonomy" id="2493646"/>
    <lineage>
        <taxon>Eukaryota</taxon>
        <taxon>Metazoa</taxon>
        <taxon>Spiralia</taxon>
        <taxon>Lophotrochozoa</taxon>
        <taxon>Mollusca</taxon>
        <taxon>Bivalvia</taxon>
        <taxon>Autobranchia</taxon>
        <taxon>Heteroconchia</taxon>
        <taxon>Palaeoheterodonta</taxon>
        <taxon>Unionida</taxon>
        <taxon>Unionoidea</taxon>
        <taxon>Unionidae</taxon>
        <taxon>Ambleminae</taxon>
        <taxon>Lampsilini</taxon>
        <taxon>Potamilus</taxon>
    </lineage>
</organism>
<reference evidence="1" key="1">
    <citation type="journal article" date="2021" name="Genome Biol. Evol.">
        <title>A High-Quality Reference Genome for a Parasitic Bivalve with Doubly Uniparental Inheritance (Bivalvia: Unionida).</title>
        <authorList>
            <person name="Smith C.H."/>
        </authorList>
    </citation>
    <scope>NUCLEOTIDE SEQUENCE</scope>
    <source>
        <strain evidence="1">CHS0354</strain>
    </source>
</reference>
<gene>
    <name evidence="1" type="ORF">CHS0354_032193</name>
</gene>
<proteinExistence type="predicted"/>
<keyword evidence="2" id="KW-1185">Reference proteome</keyword>
<reference evidence="1" key="2">
    <citation type="journal article" date="2021" name="Genome Biol. Evol.">
        <title>Developing a high-quality reference genome for a parasitic bivalve with doubly uniparental inheritance (Bivalvia: Unionida).</title>
        <authorList>
            <person name="Smith C.H."/>
        </authorList>
    </citation>
    <scope>NUCLEOTIDE SEQUENCE</scope>
    <source>
        <strain evidence="1">CHS0354</strain>
        <tissue evidence="1">Mantle</tissue>
    </source>
</reference>
<dbReference type="EMBL" id="JAEAOA010001908">
    <property type="protein sequence ID" value="KAK3610098.1"/>
    <property type="molecule type" value="Genomic_DNA"/>
</dbReference>
<accession>A0AAE0THI8</accession>
<evidence type="ECO:0000313" key="2">
    <source>
        <dbReference type="Proteomes" id="UP001195483"/>
    </source>
</evidence>
<reference evidence="1" key="3">
    <citation type="submission" date="2023-05" db="EMBL/GenBank/DDBJ databases">
        <authorList>
            <person name="Smith C.H."/>
        </authorList>
    </citation>
    <scope>NUCLEOTIDE SEQUENCE</scope>
    <source>
        <strain evidence="1">CHS0354</strain>
        <tissue evidence="1">Mantle</tissue>
    </source>
</reference>
<dbReference type="Proteomes" id="UP001195483">
    <property type="component" value="Unassembled WGS sequence"/>
</dbReference>
<protein>
    <submittedName>
        <fullName evidence="1">Uncharacterized protein</fullName>
    </submittedName>
</protein>